<dbReference type="Pfam" id="PF00590">
    <property type="entry name" value="TP_methylase"/>
    <property type="match status" value="1"/>
</dbReference>
<evidence type="ECO:0000256" key="2">
    <source>
        <dbReference type="ARBA" id="ARBA00022552"/>
    </source>
</evidence>
<accession>A0A519BIZ6</accession>
<comment type="caution">
    <text evidence="8">The sequence shown here is derived from an EMBL/GenBank/DDBJ whole genome shotgun (WGS) entry which is preliminary data.</text>
</comment>
<dbReference type="GO" id="GO:0070677">
    <property type="term" value="F:rRNA (cytosine-2'-O-)-methyltransferase activity"/>
    <property type="evidence" value="ECO:0007669"/>
    <property type="project" value="UniProtKB-UniRule"/>
</dbReference>
<dbReference type="CDD" id="cd11648">
    <property type="entry name" value="RsmI"/>
    <property type="match status" value="1"/>
</dbReference>
<dbReference type="Gene3D" id="3.40.1010.10">
    <property type="entry name" value="Cobalt-precorrin-4 Transmethylase, Domain 1"/>
    <property type="match status" value="1"/>
</dbReference>
<evidence type="ECO:0000313" key="9">
    <source>
        <dbReference type="Proteomes" id="UP000316562"/>
    </source>
</evidence>
<dbReference type="Proteomes" id="UP000316562">
    <property type="component" value="Unassembled WGS sequence"/>
</dbReference>
<dbReference type="FunFam" id="3.40.1010.10:FF:000007">
    <property type="entry name" value="Ribosomal RNA small subunit methyltransferase I"/>
    <property type="match status" value="1"/>
</dbReference>
<comment type="catalytic activity">
    <reaction evidence="6">
        <text>cytidine(1402) in 16S rRNA + S-adenosyl-L-methionine = 2'-O-methylcytidine(1402) in 16S rRNA + S-adenosyl-L-homocysteine + H(+)</text>
        <dbReference type="Rhea" id="RHEA:42924"/>
        <dbReference type="Rhea" id="RHEA-COMP:10285"/>
        <dbReference type="Rhea" id="RHEA-COMP:10286"/>
        <dbReference type="ChEBI" id="CHEBI:15378"/>
        <dbReference type="ChEBI" id="CHEBI:57856"/>
        <dbReference type="ChEBI" id="CHEBI:59789"/>
        <dbReference type="ChEBI" id="CHEBI:74495"/>
        <dbReference type="ChEBI" id="CHEBI:82748"/>
        <dbReference type="EC" id="2.1.1.198"/>
    </reaction>
</comment>
<comment type="function">
    <text evidence="6">Catalyzes the 2'-O-methylation of the ribose of cytidine 1402 (C1402) in 16S rRNA.</text>
</comment>
<evidence type="ECO:0000256" key="1">
    <source>
        <dbReference type="ARBA" id="ARBA00022490"/>
    </source>
</evidence>
<keyword evidence="5 6" id="KW-0949">S-adenosyl-L-methionine</keyword>
<dbReference type="EMBL" id="SGBC01000001">
    <property type="protein sequence ID" value="RZD17240.1"/>
    <property type="molecule type" value="Genomic_DNA"/>
</dbReference>
<dbReference type="SUPFAM" id="SSF53790">
    <property type="entry name" value="Tetrapyrrole methylase"/>
    <property type="match status" value="1"/>
</dbReference>
<evidence type="ECO:0000256" key="4">
    <source>
        <dbReference type="ARBA" id="ARBA00022679"/>
    </source>
</evidence>
<feature type="domain" description="Tetrapyrrole methylase" evidence="7">
    <location>
        <begin position="4"/>
        <end position="198"/>
    </location>
</feature>
<dbReference type="GO" id="GO:0005737">
    <property type="term" value="C:cytoplasm"/>
    <property type="evidence" value="ECO:0007669"/>
    <property type="project" value="UniProtKB-SubCell"/>
</dbReference>
<keyword evidence="1 6" id="KW-0963">Cytoplasm</keyword>
<dbReference type="AlphaFoldDB" id="A0A519BIZ6"/>
<evidence type="ECO:0000259" key="7">
    <source>
        <dbReference type="Pfam" id="PF00590"/>
    </source>
</evidence>
<evidence type="ECO:0000256" key="3">
    <source>
        <dbReference type="ARBA" id="ARBA00022603"/>
    </source>
</evidence>
<organism evidence="8 9">
    <name type="scientific">Acididesulfobacter guangdongensis</name>
    <dbReference type="NCBI Taxonomy" id="2597225"/>
    <lineage>
        <taxon>Bacteria</taxon>
        <taxon>Deltaproteobacteria</taxon>
        <taxon>Candidatus Acidulodesulfobacterales</taxon>
        <taxon>Candidatus Acididesulfobacter</taxon>
    </lineage>
</organism>
<keyword evidence="3 6" id="KW-0489">Methyltransferase</keyword>
<keyword evidence="4 6" id="KW-0808">Transferase</keyword>
<dbReference type="NCBIfam" id="TIGR00096">
    <property type="entry name" value="16S rRNA (cytidine(1402)-2'-O)-methyltransferase"/>
    <property type="match status" value="1"/>
</dbReference>
<dbReference type="Gene3D" id="3.30.950.10">
    <property type="entry name" value="Methyltransferase, Cobalt-precorrin-4 Transmethylase, Domain 2"/>
    <property type="match status" value="1"/>
</dbReference>
<reference evidence="8 9" key="1">
    <citation type="journal article" date="2019" name="ISME J.">
        <title>Insights into ecological role of a new deltaproteobacterial order Candidatus Acidulodesulfobacterales by metagenomics and metatranscriptomics.</title>
        <authorList>
            <person name="Tan S."/>
            <person name="Liu J."/>
            <person name="Fang Y."/>
            <person name="Hedlund B.P."/>
            <person name="Lian Z.H."/>
            <person name="Huang L.Y."/>
            <person name="Li J.T."/>
            <person name="Huang L.N."/>
            <person name="Li W.J."/>
            <person name="Jiang H.C."/>
            <person name="Dong H.L."/>
            <person name="Shu W.S."/>
        </authorList>
    </citation>
    <scope>NUCLEOTIDE SEQUENCE [LARGE SCALE GENOMIC DNA]</scope>
    <source>
        <strain evidence="8">AP2</strain>
    </source>
</reference>
<dbReference type="InterPro" id="IPR035996">
    <property type="entry name" value="4pyrrol_Methylase_sf"/>
</dbReference>
<dbReference type="EC" id="2.1.1.198" evidence="6"/>
<name>A0A519BIZ6_ACIG2</name>
<evidence type="ECO:0000256" key="5">
    <source>
        <dbReference type="ARBA" id="ARBA00022691"/>
    </source>
</evidence>
<dbReference type="InterPro" id="IPR000878">
    <property type="entry name" value="4pyrrol_Mease"/>
</dbReference>
<dbReference type="PIRSF" id="PIRSF005917">
    <property type="entry name" value="MTase_YraL"/>
    <property type="match status" value="1"/>
</dbReference>
<dbReference type="InterPro" id="IPR014777">
    <property type="entry name" value="4pyrrole_Mease_sub1"/>
</dbReference>
<evidence type="ECO:0000256" key="6">
    <source>
        <dbReference type="HAMAP-Rule" id="MF_01877"/>
    </source>
</evidence>
<comment type="similarity">
    <text evidence="6">Belongs to the methyltransferase superfamily. RsmI family.</text>
</comment>
<keyword evidence="2 6" id="KW-0698">rRNA processing</keyword>
<protein>
    <recommendedName>
        <fullName evidence="6">Ribosomal RNA small subunit methyltransferase I</fullName>
        <ecNumber evidence="6">2.1.1.198</ecNumber>
    </recommendedName>
    <alternativeName>
        <fullName evidence="6">16S rRNA 2'-O-ribose C1402 methyltransferase</fullName>
    </alternativeName>
    <alternativeName>
        <fullName evidence="6">rRNA (cytidine-2'-O-)-methyltransferase RsmI</fullName>
    </alternativeName>
</protein>
<proteinExistence type="inferred from homology"/>
<dbReference type="InterPro" id="IPR014776">
    <property type="entry name" value="4pyrrole_Mease_sub2"/>
</dbReference>
<dbReference type="PANTHER" id="PTHR46111:SF1">
    <property type="entry name" value="RIBOSOMAL RNA SMALL SUBUNIT METHYLTRANSFERASE I"/>
    <property type="match status" value="1"/>
</dbReference>
<dbReference type="PANTHER" id="PTHR46111">
    <property type="entry name" value="RIBOSOMAL RNA SMALL SUBUNIT METHYLTRANSFERASE I"/>
    <property type="match status" value="1"/>
</dbReference>
<dbReference type="HAMAP" id="MF_01877">
    <property type="entry name" value="16SrRNA_methyltr_I"/>
    <property type="match status" value="1"/>
</dbReference>
<comment type="subcellular location">
    <subcellularLocation>
        <location evidence="6">Cytoplasm</location>
    </subcellularLocation>
</comment>
<dbReference type="InterPro" id="IPR008189">
    <property type="entry name" value="rRNA_ssu_MeTfrase_I"/>
</dbReference>
<sequence length="232" mass="26026">MHSLYVVATPIGNLEDITIRALKTLRSVSLIACEDTRKTRILTSRYHIKSRLVSYHEYNKRGAAENIVLHILKTGDAALVTEAGTPLISDPGSYLVRMCIEKDIRVIPIPGPSSVITALSVSGVDVSEFTFVGFLPKKPGKRKNLLMRLQEEGRTFVVFEAARDIEKLFDVIENIFGNIKICYAKELTKFFENIKTKEIKYLREDFKNNPELLRGEITLIVSPTAPSNPTSS</sequence>
<gene>
    <name evidence="6 8" type="primary">rsmI</name>
    <name evidence="8" type="ORF">EVJ46_03135</name>
</gene>
<evidence type="ECO:0000313" key="8">
    <source>
        <dbReference type="EMBL" id="RZD17240.1"/>
    </source>
</evidence>